<gene>
    <name evidence="2" type="ORF">TKK_016746</name>
</gene>
<dbReference type="PANTHER" id="PTHR46579:SF1">
    <property type="entry name" value="F5_8 TYPE C DOMAIN-CONTAINING PROTEIN"/>
    <property type="match status" value="1"/>
</dbReference>
<dbReference type="PANTHER" id="PTHR46579">
    <property type="entry name" value="F5/8 TYPE C DOMAIN-CONTAINING PROTEIN-RELATED"/>
    <property type="match status" value="1"/>
</dbReference>
<protein>
    <submittedName>
        <fullName evidence="2">Uncharacterized protein</fullName>
    </submittedName>
</protein>
<dbReference type="EMBL" id="JBJJXI010000136">
    <property type="protein sequence ID" value="KAL3387610.1"/>
    <property type="molecule type" value="Genomic_DNA"/>
</dbReference>
<sequence length="687" mass="79098">MGESYASNYTGLTNYETVSIGEYTDLVVTEITDTKNDNERERQRFEESQLEYKTSSNGDKTELLDKSPTELYAMLFKFSLANNLAWQSLHNLIRLLSKLFRKPIMDEEEVAALEEPMLDNRDIEFHALCKFCQAHLGEYTEAVEQYKKCPRCHEAIAEDSNPSTDNMFILMDPTERIKQLLGAFAAHLDEVTREASENRFEDGQRDSVYDGSQYRWLRRVIRDPDYLTAVLHASETPLDRIGQSDVWPLYLALNELPSEEPSHRVLCCGLWISQKPVDLHLFLRKFLECVEHLSKTGLSVEIEGQRRCLRVHVVSCVVDSRTHTRLLDSADLSELPYFDVDKSFVPDALECISMVASQMFHTQMRLLEPAQVRYVNTKLRALLPPSQSLDWTPRFWENFVLYYSVPIFADLLDRPRLTHWMHFVSGVYLLLKDQTKLHELDRAETHLEQFVSQMRSMYGQRSIIGPQVDSLLQLAKVANRWGPLRLLSSWCFRPAKRATLEALRSARGHLPDFFDLAKMSCSSLGPEARARDLLAEPLRESSYSSSRTGALYFEAEAIKQPMTGLCLGRNLVAYRKMLKAGYRFEAVDESNFTSCLDKSYALLADNTCVRIHQFVVDLDNEAELVVCQRIELRNFSNDNPDVRIYLLDCDYPISYTVIYAEDLAIACDIVHDDNDMYLCPPPYAPYD</sequence>
<feature type="region of interest" description="Disordered" evidence="1">
    <location>
        <begin position="34"/>
        <end position="61"/>
    </location>
</feature>
<evidence type="ECO:0000256" key="1">
    <source>
        <dbReference type="SAM" id="MobiDB-lite"/>
    </source>
</evidence>
<evidence type="ECO:0000313" key="3">
    <source>
        <dbReference type="Proteomes" id="UP001627154"/>
    </source>
</evidence>
<reference evidence="2 3" key="1">
    <citation type="journal article" date="2024" name="bioRxiv">
        <title>A reference genome for Trichogramma kaykai: A tiny desert-dwelling parasitoid wasp with competing sex-ratio distorters.</title>
        <authorList>
            <person name="Culotta J."/>
            <person name="Lindsey A.R."/>
        </authorList>
    </citation>
    <scope>NUCLEOTIDE SEQUENCE [LARGE SCALE GENOMIC DNA]</scope>
    <source>
        <strain evidence="2 3">KSX58</strain>
    </source>
</reference>
<proteinExistence type="predicted"/>
<dbReference type="AlphaFoldDB" id="A0ABD2W3J6"/>
<keyword evidence="3" id="KW-1185">Reference proteome</keyword>
<comment type="caution">
    <text evidence="2">The sequence shown here is derived from an EMBL/GenBank/DDBJ whole genome shotgun (WGS) entry which is preliminary data.</text>
</comment>
<evidence type="ECO:0000313" key="2">
    <source>
        <dbReference type="EMBL" id="KAL3387610.1"/>
    </source>
</evidence>
<accession>A0ABD2W3J6</accession>
<organism evidence="2 3">
    <name type="scientific">Trichogramma kaykai</name>
    <dbReference type="NCBI Taxonomy" id="54128"/>
    <lineage>
        <taxon>Eukaryota</taxon>
        <taxon>Metazoa</taxon>
        <taxon>Ecdysozoa</taxon>
        <taxon>Arthropoda</taxon>
        <taxon>Hexapoda</taxon>
        <taxon>Insecta</taxon>
        <taxon>Pterygota</taxon>
        <taxon>Neoptera</taxon>
        <taxon>Endopterygota</taxon>
        <taxon>Hymenoptera</taxon>
        <taxon>Apocrita</taxon>
        <taxon>Proctotrupomorpha</taxon>
        <taxon>Chalcidoidea</taxon>
        <taxon>Trichogrammatidae</taxon>
        <taxon>Trichogramma</taxon>
    </lineage>
</organism>
<name>A0ABD2W3J6_9HYME</name>
<feature type="compositionally biased region" description="Basic and acidic residues" evidence="1">
    <location>
        <begin position="34"/>
        <end position="47"/>
    </location>
</feature>
<dbReference type="Proteomes" id="UP001627154">
    <property type="component" value="Unassembled WGS sequence"/>
</dbReference>